<dbReference type="OrthoDB" id="3763553at2759"/>
<evidence type="ECO:0000313" key="2">
    <source>
        <dbReference type="EMBL" id="KAJ4410431.1"/>
    </source>
</evidence>
<dbReference type="EMBL" id="JAPEVA010000008">
    <property type="protein sequence ID" value="KAJ4410431.1"/>
    <property type="molecule type" value="Genomic_DNA"/>
</dbReference>
<gene>
    <name evidence="2" type="ORF">N0V91_001917</name>
</gene>
<dbReference type="Proteomes" id="UP001140510">
    <property type="component" value="Unassembled WGS sequence"/>
</dbReference>
<comment type="caution">
    <text evidence="2">The sequence shown here is derived from an EMBL/GenBank/DDBJ whole genome shotgun (WGS) entry which is preliminary data.</text>
</comment>
<protein>
    <submittedName>
        <fullName evidence="2">Uncharacterized protein</fullName>
    </submittedName>
</protein>
<feature type="region of interest" description="Disordered" evidence="1">
    <location>
        <begin position="415"/>
        <end position="446"/>
    </location>
</feature>
<accession>A0A9W8ZNK4</accession>
<name>A0A9W8ZNK4_9PLEO</name>
<keyword evidence="3" id="KW-1185">Reference proteome</keyword>
<proteinExistence type="predicted"/>
<feature type="compositionally biased region" description="Acidic residues" evidence="1">
    <location>
        <begin position="422"/>
        <end position="438"/>
    </location>
</feature>
<evidence type="ECO:0000313" key="3">
    <source>
        <dbReference type="Proteomes" id="UP001140510"/>
    </source>
</evidence>
<dbReference type="AlphaFoldDB" id="A0A9W8ZNK4"/>
<reference evidence="2" key="1">
    <citation type="submission" date="2022-10" db="EMBL/GenBank/DDBJ databases">
        <title>Tapping the CABI collections for fungal endophytes: first genome assemblies for Collariella, Neodidymelliopsis, Ascochyta clinopodiicola, Didymella pomorum, Didymosphaeria variabile, Neocosmospora piperis and Neocucurbitaria cava.</title>
        <authorList>
            <person name="Hill R."/>
        </authorList>
    </citation>
    <scope>NUCLEOTIDE SEQUENCE</scope>
    <source>
        <strain evidence="2">IMI 355091</strain>
    </source>
</reference>
<organism evidence="2 3">
    <name type="scientific">Didymella pomorum</name>
    <dbReference type="NCBI Taxonomy" id="749634"/>
    <lineage>
        <taxon>Eukaryota</taxon>
        <taxon>Fungi</taxon>
        <taxon>Dikarya</taxon>
        <taxon>Ascomycota</taxon>
        <taxon>Pezizomycotina</taxon>
        <taxon>Dothideomycetes</taxon>
        <taxon>Pleosporomycetidae</taxon>
        <taxon>Pleosporales</taxon>
        <taxon>Pleosporineae</taxon>
        <taxon>Didymellaceae</taxon>
        <taxon>Didymella</taxon>
    </lineage>
</organism>
<evidence type="ECO:0000256" key="1">
    <source>
        <dbReference type="SAM" id="MobiDB-lite"/>
    </source>
</evidence>
<sequence>MATFSFEKLSVFRAILSNVPEPVAALARLSLDIFTLANENFDPIPIMGFLHRHSLFDWHLLQPSPHDLVGNPLGVLLTMIELFEEVDEAAGVIGECLLVGAETFLDLYIQIEPTALSDTEHTRIFCSLWIVQIYYQMRVQVAPYPPEISSSFVQAFFRELKPWQVEQGRCIDHFIRAYCYDWSDSIHCLANLGPSSLQRLSGLEYFSRFESLFEDKTAANKFRPHFSRAASSVQCYQDHDPSDLHTPEDSACDLRLSAVAGQLKNYLWSLHEAQVQRSPTYADPGYERQMFWNLGFLFWDRERTVSTEHPGSNKHGTSSPLFARFLDKVGPNPNRYAYMGNLLPQRLANIEYVKSQQITEWTRCVEQCTVEEWLHWKLAVRRYEEGKEPLPGKYVTIGAICSRCGGDGHWSSRCDPGSWSDDGNDDDEENIDFNEEGAETTNESFF</sequence>